<dbReference type="AlphaFoldDB" id="A0A087D2Z0"/>
<evidence type="ECO:0000313" key="2">
    <source>
        <dbReference type="Proteomes" id="UP000029078"/>
    </source>
</evidence>
<dbReference type="EMBL" id="JGZL01000007">
    <property type="protein sequence ID" value="KFI89890.1"/>
    <property type="molecule type" value="Genomic_DNA"/>
</dbReference>
<organism evidence="1 2">
    <name type="scientific">Bifidobacterium ruminantium</name>
    <dbReference type="NCBI Taxonomy" id="78346"/>
    <lineage>
        <taxon>Bacteria</taxon>
        <taxon>Bacillati</taxon>
        <taxon>Actinomycetota</taxon>
        <taxon>Actinomycetes</taxon>
        <taxon>Bifidobacteriales</taxon>
        <taxon>Bifidobacteriaceae</taxon>
        <taxon>Bifidobacterium</taxon>
    </lineage>
</organism>
<accession>A0A087D2Z0</accession>
<dbReference type="eggNOG" id="ENOG50316QD">
    <property type="taxonomic scope" value="Bacteria"/>
</dbReference>
<reference evidence="1 2" key="1">
    <citation type="submission" date="2014-03" db="EMBL/GenBank/DDBJ databases">
        <title>Genomics of Bifidobacteria.</title>
        <authorList>
            <person name="Ventura M."/>
            <person name="Milani C."/>
            <person name="Lugli G.A."/>
        </authorList>
    </citation>
    <scope>NUCLEOTIDE SEQUENCE [LARGE SCALE GENOMIC DNA]</scope>
    <source>
        <strain evidence="1 2">LMG 21811</strain>
    </source>
</reference>
<dbReference type="Proteomes" id="UP000029078">
    <property type="component" value="Unassembled WGS sequence"/>
</dbReference>
<protein>
    <submittedName>
        <fullName evidence="1">Uncharacterized protein</fullName>
    </submittedName>
</protein>
<keyword evidence="2" id="KW-1185">Reference proteome</keyword>
<name>A0A087D2Z0_BIFRU</name>
<evidence type="ECO:0000313" key="1">
    <source>
        <dbReference type="EMBL" id="KFI89890.1"/>
    </source>
</evidence>
<sequence length="200" mass="21986">MRGFEALDVFRRSRCWGYPVILRYVSCFITHPPYASAKRVREVLCGPQKKMKAITVALVCVAGAYWFGYLPFRPADVSHAQISINATGESNKSQIDGAVKADLARLKSWNGCRVDAVRYDAKRSATLLAAEHDVTASGGSSSISTAIDEYGMDNVIYPSNDISCRAGSQNSSQDGWGSWYAWNPGSARAEHGWIFIDEGY</sequence>
<proteinExistence type="predicted"/>
<comment type="caution">
    <text evidence="1">The sequence shown here is derived from an EMBL/GenBank/DDBJ whole genome shotgun (WGS) entry which is preliminary data.</text>
</comment>
<gene>
    <name evidence="1" type="ORF">BRUM_1110</name>
</gene>